<gene>
    <name evidence="2" type="ORF">ODALV1_LOCUS4383</name>
</gene>
<evidence type="ECO:0000313" key="2">
    <source>
        <dbReference type="EMBL" id="CAL8079505.1"/>
    </source>
</evidence>
<protein>
    <recommendedName>
        <fullName evidence="1">Protein kinase domain-containing protein</fullName>
    </recommendedName>
</protein>
<feature type="domain" description="Protein kinase" evidence="1">
    <location>
        <begin position="22"/>
        <end position="151"/>
    </location>
</feature>
<dbReference type="EMBL" id="CAXLJM020000013">
    <property type="protein sequence ID" value="CAL8079505.1"/>
    <property type="molecule type" value="Genomic_DNA"/>
</dbReference>
<organism evidence="2 3">
    <name type="scientific">Orchesella dallaii</name>
    <dbReference type="NCBI Taxonomy" id="48710"/>
    <lineage>
        <taxon>Eukaryota</taxon>
        <taxon>Metazoa</taxon>
        <taxon>Ecdysozoa</taxon>
        <taxon>Arthropoda</taxon>
        <taxon>Hexapoda</taxon>
        <taxon>Collembola</taxon>
        <taxon>Entomobryomorpha</taxon>
        <taxon>Entomobryoidea</taxon>
        <taxon>Orchesellidae</taxon>
        <taxon>Orchesellinae</taxon>
        <taxon>Orchesella</taxon>
    </lineage>
</organism>
<proteinExistence type="predicted"/>
<dbReference type="Gene3D" id="1.10.510.10">
    <property type="entry name" value="Transferase(Phosphotransferase) domain 1"/>
    <property type="match status" value="1"/>
</dbReference>
<evidence type="ECO:0000259" key="1">
    <source>
        <dbReference type="PROSITE" id="PS50011"/>
    </source>
</evidence>
<keyword evidence="3" id="KW-1185">Reference proteome</keyword>
<dbReference type="SUPFAM" id="SSF56112">
    <property type="entry name" value="Protein kinase-like (PK-like)"/>
    <property type="match status" value="1"/>
</dbReference>
<dbReference type="InterPro" id="IPR000719">
    <property type="entry name" value="Prot_kinase_dom"/>
</dbReference>
<evidence type="ECO:0000313" key="3">
    <source>
        <dbReference type="Proteomes" id="UP001642540"/>
    </source>
</evidence>
<dbReference type="PANTHER" id="PTHR11909">
    <property type="entry name" value="CASEIN KINASE-RELATED"/>
    <property type="match status" value="1"/>
</dbReference>
<accession>A0ABP1Q254</accession>
<dbReference type="PROSITE" id="PS50011">
    <property type="entry name" value="PROTEIN_KINASE_DOM"/>
    <property type="match status" value="1"/>
</dbReference>
<reference evidence="2 3" key="1">
    <citation type="submission" date="2024-08" db="EMBL/GenBank/DDBJ databases">
        <authorList>
            <person name="Cucini C."/>
            <person name="Frati F."/>
        </authorList>
    </citation>
    <scope>NUCLEOTIDE SEQUENCE [LARGE SCALE GENOMIC DNA]</scope>
</reference>
<comment type="caution">
    <text evidence="2">The sequence shown here is derived from an EMBL/GenBank/DDBJ whole genome shotgun (WGS) entry which is preliminary data.</text>
</comment>
<dbReference type="Proteomes" id="UP001642540">
    <property type="component" value="Unassembled WGS sequence"/>
</dbReference>
<dbReference type="InterPro" id="IPR011009">
    <property type="entry name" value="Kinase-like_dom_sf"/>
</dbReference>
<name>A0ABP1Q254_9HEXA</name>
<sequence length="151" mass="17075">MKPKQSPPPIVLKSGYVIDGKFQVVEKLGAGGCGDVYLAVTLSDPKEEVAVKIENLLNPKGLFYERDTLQILDRRSGGQGRFPREKGYCQDFDLKINMMVMDRLGPSLENRLQMCGGKFSMKTVLLLADQMLECLQFVHNMCYIHRVYSKP</sequence>
<dbReference type="InterPro" id="IPR050235">
    <property type="entry name" value="CK1_Ser-Thr_kinase"/>
</dbReference>